<feature type="domain" description="Histidine kinase" evidence="7">
    <location>
        <begin position="233"/>
        <end position="452"/>
    </location>
</feature>
<dbReference type="CDD" id="cd00082">
    <property type="entry name" value="HisKA"/>
    <property type="match status" value="1"/>
</dbReference>
<evidence type="ECO:0000313" key="9">
    <source>
        <dbReference type="Proteomes" id="UP000284407"/>
    </source>
</evidence>
<feature type="transmembrane region" description="Helical" evidence="6">
    <location>
        <begin position="148"/>
        <end position="166"/>
    </location>
</feature>
<keyword evidence="3" id="KW-0597">Phosphoprotein</keyword>
<organism evidence="8 9">
    <name type="scientific">Sulfitobacter guttiformis</name>
    <dbReference type="NCBI Taxonomy" id="74349"/>
    <lineage>
        <taxon>Bacteria</taxon>
        <taxon>Pseudomonadati</taxon>
        <taxon>Pseudomonadota</taxon>
        <taxon>Alphaproteobacteria</taxon>
        <taxon>Rhodobacterales</taxon>
        <taxon>Roseobacteraceae</taxon>
        <taxon>Sulfitobacter</taxon>
    </lineage>
</organism>
<dbReference type="Proteomes" id="UP000284407">
    <property type="component" value="Unassembled WGS sequence"/>
</dbReference>
<protein>
    <recommendedName>
        <fullName evidence="2">histidine kinase</fullName>
        <ecNumber evidence="2">2.7.13.3</ecNumber>
    </recommendedName>
</protein>
<dbReference type="FunFam" id="3.30.565.10:FF:000006">
    <property type="entry name" value="Sensor histidine kinase WalK"/>
    <property type="match status" value="1"/>
</dbReference>
<dbReference type="Gene3D" id="3.30.565.10">
    <property type="entry name" value="Histidine kinase-like ATPase, C-terminal domain"/>
    <property type="match status" value="1"/>
</dbReference>
<dbReference type="Pfam" id="PF00512">
    <property type="entry name" value="HisKA"/>
    <property type="match status" value="1"/>
</dbReference>
<sequence length="452" mass="51192">MFRGRFSISNNAADLLTVERRLKDYANVGRHLLMQRVVIYLLAITLSGVYYDLDIAIFFLILIAMYEAFDTYVFHLIIQRKTWRPRNIWNAVVILHIGTLVSSIIISAFSISIALQQGVNNSHFLPMFMLVSASIFAAMNNHHFLSVLALRLIIYVFSILFIPAYDLWVVQPPLSSELWLNLFTIIFVLGFIMELGRNFLAGYTRTLRAREKLEKEHKITKAALEAKTRFLATVNHELRTPLTSIKGAFDLINAGSLGPVPQKMERLLEIASRNTCRLKELVDDLLFLQASDIGKIKFNFQKLDMHDLVEEAVERFQPHATQMNIALNVQCAADEFWVCADKKRIDQVLMNLLSNAAKFSKPNGTITVALEENADLIRLSVRDDGIGIQDGSEELVFAEFIQLDSRDGREYGGSGLGLSISKKIVEAHQGNIGFNSELGVGTEFFVELERYH</sequence>
<dbReference type="GO" id="GO:0000155">
    <property type="term" value="F:phosphorelay sensor kinase activity"/>
    <property type="evidence" value="ECO:0007669"/>
    <property type="project" value="InterPro"/>
</dbReference>
<dbReference type="STRING" id="1443111.Z949_694"/>
<feature type="transmembrane region" description="Helical" evidence="6">
    <location>
        <begin position="57"/>
        <end position="77"/>
    </location>
</feature>
<dbReference type="PRINTS" id="PR00344">
    <property type="entry name" value="BCTRLSENSOR"/>
</dbReference>
<feature type="transmembrane region" description="Helical" evidence="6">
    <location>
        <begin position="178"/>
        <end position="200"/>
    </location>
</feature>
<evidence type="ECO:0000259" key="7">
    <source>
        <dbReference type="PROSITE" id="PS50109"/>
    </source>
</evidence>
<keyword evidence="4" id="KW-0808">Transferase</keyword>
<evidence type="ECO:0000256" key="5">
    <source>
        <dbReference type="ARBA" id="ARBA00022777"/>
    </source>
</evidence>
<evidence type="ECO:0000256" key="3">
    <source>
        <dbReference type="ARBA" id="ARBA00022553"/>
    </source>
</evidence>
<keyword evidence="6" id="KW-1133">Transmembrane helix</keyword>
<feature type="transmembrane region" description="Helical" evidence="6">
    <location>
        <begin position="33"/>
        <end position="51"/>
    </location>
</feature>
<proteinExistence type="predicted"/>
<dbReference type="EMBL" id="RAQK01000002">
    <property type="protein sequence ID" value="RKE94628.1"/>
    <property type="molecule type" value="Genomic_DNA"/>
</dbReference>
<dbReference type="SMART" id="SM00388">
    <property type="entry name" value="HisKA"/>
    <property type="match status" value="1"/>
</dbReference>
<dbReference type="OrthoDB" id="7179697at2"/>
<dbReference type="GO" id="GO:0009927">
    <property type="term" value="F:histidine phosphotransfer kinase activity"/>
    <property type="evidence" value="ECO:0007669"/>
    <property type="project" value="TreeGrafter"/>
</dbReference>
<feature type="transmembrane region" description="Helical" evidence="6">
    <location>
        <begin position="123"/>
        <end position="141"/>
    </location>
</feature>
<dbReference type="InterPro" id="IPR003661">
    <property type="entry name" value="HisK_dim/P_dom"/>
</dbReference>
<gene>
    <name evidence="8" type="ORF">C8N30_3759</name>
</gene>
<reference evidence="8 9" key="1">
    <citation type="submission" date="2018-09" db="EMBL/GenBank/DDBJ databases">
        <title>Genomic Encyclopedia of Archaeal and Bacterial Type Strains, Phase II (KMG-II): from individual species to whole genera.</title>
        <authorList>
            <person name="Goeker M."/>
        </authorList>
    </citation>
    <scope>NUCLEOTIDE SEQUENCE [LARGE SCALE GENOMIC DNA]</scope>
    <source>
        <strain evidence="8 9">DSM 11458</strain>
    </source>
</reference>
<dbReference type="InterPro" id="IPR005467">
    <property type="entry name" value="His_kinase_dom"/>
</dbReference>
<keyword evidence="9" id="KW-1185">Reference proteome</keyword>
<evidence type="ECO:0000256" key="2">
    <source>
        <dbReference type="ARBA" id="ARBA00012438"/>
    </source>
</evidence>
<dbReference type="SMART" id="SM00387">
    <property type="entry name" value="HATPase_c"/>
    <property type="match status" value="1"/>
</dbReference>
<feature type="transmembrane region" description="Helical" evidence="6">
    <location>
        <begin position="89"/>
        <end position="111"/>
    </location>
</feature>
<comment type="catalytic activity">
    <reaction evidence="1">
        <text>ATP + protein L-histidine = ADP + protein N-phospho-L-histidine.</text>
        <dbReference type="EC" id="2.7.13.3"/>
    </reaction>
</comment>
<dbReference type="PANTHER" id="PTHR43047:SF72">
    <property type="entry name" value="OSMOSENSING HISTIDINE PROTEIN KINASE SLN1"/>
    <property type="match status" value="1"/>
</dbReference>
<dbReference type="InterPro" id="IPR004358">
    <property type="entry name" value="Sig_transdc_His_kin-like_C"/>
</dbReference>
<accession>A0A420DKA5</accession>
<keyword evidence="6" id="KW-0812">Transmembrane</keyword>
<dbReference type="PANTHER" id="PTHR43047">
    <property type="entry name" value="TWO-COMPONENT HISTIDINE PROTEIN KINASE"/>
    <property type="match status" value="1"/>
</dbReference>
<dbReference type="InterPro" id="IPR036097">
    <property type="entry name" value="HisK_dim/P_sf"/>
</dbReference>
<dbReference type="AlphaFoldDB" id="A0A420DKA5"/>
<comment type="caution">
    <text evidence="8">The sequence shown here is derived from an EMBL/GenBank/DDBJ whole genome shotgun (WGS) entry which is preliminary data.</text>
</comment>
<dbReference type="SUPFAM" id="SSF47384">
    <property type="entry name" value="Homodimeric domain of signal transducing histidine kinase"/>
    <property type="match status" value="1"/>
</dbReference>
<dbReference type="PROSITE" id="PS50109">
    <property type="entry name" value="HIS_KIN"/>
    <property type="match status" value="1"/>
</dbReference>
<dbReference type="SUPFAM" id="SSF55874">
    <property type="entry name" value="ATPase domain of HSP90 chaperone/DNA topoisomerase II/histidine kinase"/>
    <property type="match status" value="1"/>
</dbReference>
<evidence type="ECO:0000313" key="8">
    <source>
        <dbReference type="EMBL" id="RKE94628.1"/>
    </source>
</evidence>
<keyword evidence="5 8" id="KW-0418">Kinase</keyword>
<name>A0A420DKA5_9RHOB</name>
<dbReference type="Pfam" id="PF02518">
    <property type="entry name" value="HATPase_c"/>
    <property type="match status" value="1"/>
</dbReference>
<dbReference type="GO" id="GO:0005886">
    <property type="term" value="C:plasma membrane"/>
    <property type="evidence" value="ECO:0007669"/>
    <property type="project" value="TreeGrafter"/>
</dbReference>
<dbReference type="InterPro" id="IPR003594">
    <property type="entry name" value="HATPase_dom"/>
</dbReference>
<dbReference type="InterPro" id="IPR036890">
    <property type="entry name" value="HATPase_C_sf"/>
</dbReference>
<evidence type="ECO:0000256" key="6">
    <source>
        <dbReference type="SAM" id="Phobius"/>
    </source>
</evidence>
<dbReference type="EC" id="2.7.13.3" evidence="2"/>
<evidence type="ECO:0000256" key="4">
    <source>
        <dbReference type="ARBA" id="ARBA00022679"/>
    </source>
</evidence>
<dbReference type="Gene3D" id="1.10.287.130">
    <property type="match status" value="1"/>
</dbReference>
<evidence type="ECO:0000256" key="1">
    <source>
        <dbReference type="ARBA" id="ARBA00000085"/>
    </source>
</evidence>
<keyword evidence="6" id="KW-0472">Membrane</keyword>